<dbReference type="EMBL" id="BGPR01009975">
    <property type="protein sequence ID" value="GBN43485.1"/>
    <property type="molecule type" value="Genomic_DNA"/>
</dbReference>
<protein>
    <submittedName>
        <fullName evidence="1">Uncharacterized protein</fullName>
    </submittedName>
</protein>
<reference evidence="1 2" key="1">
    <citation type="journal article" date="2019" name="Sci. Rep.">
        <title>Orb-weaving spider Araneus ventricosus genome elucidates the spidroin gene catalogue.</title>
        <authorList>
            <person name="Kono N."/>
            <person name="Nakamura H."/>
            <person name="Ohtoshi R."/>
            <person name="Moran D.A.P."/>
            <person name="Shinohara A."/>
            <person name="Yoshida Y."/>
            <person name="Fujiwara M."/>
            <person name="Mori M."/>
            <person name="Tomita M."/>
            <person name="Arakawa K."/>
        </authorList>
    </citation>
    <scope>NUCLEOTIDE SEQUENCE [LARGE SCALE GENOMIC DNA]</scope>
</reference>
<keyword evidence="2" id="KW-1185">Reference proteome</keyword>
<organism evidence="1 2">
    <name type="scientific">Araneus ventricosus</name>
    <name type="common">Orbweaver spider</name>
    <name type="synonym">Epeira ventricosa</name>
    <dbReference type="NCBI Taxonomy" id="182803"/>
    <lineage>
        <taxon>Eukaryota</taxon>
        <taxon>Metazoa</taxon>
        <taxon>Ecdysozoa</taxon>
        <taxon>Arthropoda</taxon>
        <taxon>Chelicerata</taxon>
        <taxon>Arachnida</taxon>
        <taxon>Araneae</taxon>
        <taxon>Araneomorphae</taxon>
        <taxon>Entelegynae</taxon>
        <taxon>Araneoidea</taxon>
        <taxon>Araneidae</taxon>
        <taxon>Araneus</taxon>
    </lineage>
</organism>
<dbReference type="AlphaFoldDB" id="A0A4Y2NV59"/>
<sequence>MQFFVFSTFMYPVLQLDDLVAYYLEVSILRFCIGFRPSLFAFDCASQGVGNGRFSPSFFPAVNRKGSSRRRVLLFDAIASPFQRRRVRAVGQRTQGMNPECCSQRPFLSSGAGTPDLVLAELETSRFI</sequence>
<evidence type="ECO:0000313" key="2">
    <source>
        <dbReference type="Proteomes" id="UP000499080"/>
    </source>
</evidence>
<comment type="caution">
    <text evidence="1">The sequence shown here is derived from an EMBL/GenBank/DDBJ whole genome shotgun (WGS) entry which is preliminary data.</text>
</comment>
<evidence type="ECO:0000313" key="1">
    <source>
        <dbReference type="EMBL" id="GBN43485.1"/>
    </source>
</evidence>
<dbReference type="Proteomes" id="UP000499080">
    <property type="component" value="Unassembled WGS sequence"/>
</dbReference>
<proteinExistence type="predicted"/>
<gene>
    <name evidence="1" type="ORF">AVEN_259539_1</name>
</gene>
<name>A0A4Y2NV59_ARAVE</name>
<accession>A0A4Y2NV59</accession>